<protein>
    <submittedName>
        <fullName evidence="2">[NiFe]-hydrogenase assembly, chaperone, HybE</fullName>
    </submittedName>
</protein>
<feature type="compositionally biased region" description="Basic and acidic residues" evidence="1">
    <location>
        <begin position="156"/>
        <end position="173"/>
    </location>
</feature>
<dbReference type="EMBL" id="SDVB01000170">
    <property type="protein sequence ID" value="RYC17435.1"/>
    <property type="molecule type" value="Genomic_DNA"/>
</dbReference>
<accession>A0A4Q2TIV7</accession>
<dbReference type="Pfam" id="PF11939">
    <property type="entry name" value="NiFe-hyd_HybE"/>
    <property type="match status" value="1"/>
</dbReference>
<dbReference type="AlphaFoldDB" id="A0A4Q2TIV7"/>
<name>A0A4Q2TIV7_9HYPH</name>
<dbReference type="InterPro" id="IPR038530">
    <property type="entry name" value="NiFe-hyd_HybE_sf"/>
</dbReference>
<comment type="caution">
    <text evidence="2">The sequence shown here is derived from an EMBL/GenBank/DDBJ whole genome shotgun (WGS) entry which is preliminary data.</text>
</comment>
<organism evidence="2 3">
    <name type="scientific">Ciceribacter ferrooxidans</name>
    <dbReference type="NCBI Taxonomy" id="2509717"/>
    <lineage>
        <taxon>Bacteria</taxon>
        <taxon>Pseudomonadati</taxon>
        <taxon>Pseudomonadota</taxon>
        <taxon>Alphaproteobacteria</taxon>
        <taxon>Hyphomicrobiales</taxon>
        <taxon>Rhizobiaceae</taxon>
        <taxon>Ciceribacter</taxon>
    </lineage>
</organism>
<dbReference type="NCBIfam" id="TIGR03993">
    <property type="entry name" value="hydrog_HybE"/>
    <property type="match status" value="1"/>
</dbReference>
<keyword evidence="3" id="KW-1185">Reference proteome</keyword>
<evidence type="ECO:0000313" key="2">
    <source>
        <dbReference type="EMBL" id="RYC17435.1"/>
    </source>
</evidence>
<dbReference type="Gene3D" id="3.30.1460.40">
    <property type="entry name" value="[NiFe]-hydrogenase assembly chaperone, HybE"/>
    <property type="match status" value="1"/>
</dbReference>
<dbReference type="OrthoDB" id="9808980at2"/>
<reference evidence="2 3" key="1">
    <citation type="submission" date="2019-01" db="EMBL/GenBank/DDBJ databases">
        <authorList>
            <person name="Deng T."/>
        </authorList>
    </citation>
    <scope>NUCLEOTIDE SEQUENCE [LARGE SCALE GENOMIC DNA]</scope>
    <source>
        <strain evidence="2 3">F8825</strain>
    </source>
</reference>
<sequence length="173" mass="18267">MDAEADRQITDVQAAEIASRLEARYRAIAETAMADVPICNAALGVASCGFRPWGGRAFGVVVTPWFMNLLAVDLPGTESPPAANGTTVRAFLPAGEVELIAGELEGIGRVDACSLFSPVLEFLSMEAAIEVAAEAANAFFDPEALVEPPPPAPAVNRRDLLRGRFGSREEAQP</sequence>
<evidence type="ECO:0000256" key="1">
    <source>
        <dbReference type="SAM" id="MobiDB-lite"/>
    </source>
</evidence>
<dbReference type="Proteomes" id="UP000291088">
    <property type="component" value="Unassembled WGS sequence"/>
</dbReference>
<proteinExistence type="predicted"/>
<feature type="region of interest" description="Disordered" evidence="1">
    <location>
        <begin position="146"/>
        <end position="173"/>
    </location>
</feature>
<dbReference type="InterPro" id="IPR023994">
    <property type="entry name" value="NiFe-hyd_HybE"/>
</dbReference>
<evidence type="ECO:0000313" key="3">
    <source>
        <dbReference type="Proteomes" id="UP000291088"/>
    </source>
</evidence>
<dbReference type="RefSeq" id="WP_129331044.1">
    <property type="nucleotide sequence ID" value="NZ_SDVB01000170.1"/>
</dbReference>
<gene>
    <name evidence="2" type="primary">hybE</name>
    <name evidence="2" type="ORF">EUU22_05460</name>
</gene>